<evidence type="ECO:0000256" key="3">
    <source>
        <dbReference type="ARBA" id="ARBA00023163"/>
    </source>
</evidence>
<sequence length="482" mass="53021">MLVGPNRNPNLTVSVKKALEYLKEFVRDKDGLIQMWLPRLRTDEDSMEFIGLLGPVFLNKLPEWTPDVCFLKDEEYSRIKYAQRIMLENYLLFQEDCSESYQAALAEIKDILKCACNTHKLPLAKTWTPRIQQGKSCCRHSNENYANCVSTIDSASYVADPLVSGFLEACSEHHLLKGEEVVGKASTTNQPCFSEDITAFSKTEYPLSHHARVLAAVAILLRSIYTGNADFVLEFFLPLNCKNALDQKKTLDSLSSVLQQACRSLHVITDDELPKTSLPMPGRKVTGTAQDSGPKESAEDSGDCSSVGGHLSSGAKITGQKRRTKTQKTTSLQVLKQYFAVGLKDAAKNVGVCPTTLTRICRRYGITQWPSRKIKKVDRSLRLVIDSIQGGEGGIQLSSFYNKFPELNNLNLPKVGHLSSSKMSGHLQHVNTQPEGSLLSPRTTMSKSPSGSHSSVSSFCCSTGVKQSSSPVNASSNVDSIS</sequence>
<evidence type="ECO:0000256" key="1">
    <source>
        <dbReference type="ARBA" id="ARBA00023015"/>
    </source>
</evidence>
<accession>A0A8S0URH3</accession>
<dbReference type="PANTHER" id="PTHR32002:SF46">
    <property type="entry name" value="PROTEIN NLP2"/>
    <property type="match status" value="1"/>
</dbReference>
<keyword evidence="4" id="KW-0539">Nucleus</keyword>
<evidence type="ECO:0000256" key="5">
    <source>
        <dbReference type="SAM" id="MobiDB-lite"/>
    </source>
</evidence>
<dbReference type="InterPro" id="IPR045012">
    <property type="entry name" value="NLP"/>
</dbReference>
<evidence type="ECO:0000256" key="4">
    <source>
        <dbReference type="ARBA" id="ARBA00023242"/>
    </source>
</evidence>
<dbReference type="AlphaFoldDB" id="A0A8S0URH3"/>
<dbReference type="Gramene" id="OE9A012696T1">
    <property type="protein sequence ID" value="OE9A012696C1"/>
    <property type="gene ID" value="OE9A012696"/>
</dbReference>
<evidence type="ECO:0000256" key="2">
    <source>
        <dbReference type="ARBA" id="ARBA00023125"/>
    </source>
</evidence>
<dbReference type="OrthoDB" id="1718002at2759"/>
<dbReference type="Proteomes" id="UP000594638">
    <property type="component" value="Unassembled WGS sequence"/>
</dbReference>
<evidence type="ECO:0000259" key="6">
    <source>
        <dbReference type="PROSITE" id="PS51519"/>
    </source>
</evidence>
<dbReference type="InterPro" id="IPR003035">
    <property type="entry name" value="RWP-RK_dom"/>
</dbReference>
<feature type="compositionally biased region" description="Polar residues" evidence="5">
    <location>
        <begin position="421"/>
        <end position="445"/>
    </location>
</feature>
<reference evidence="7 8" key="1">
    <citation type="submission" date="2019-12" db="EMBL/GenBank/DDBJ databases">
        <authorList>
            <person name="Alioto T."/>
            <person name="Alioto T."/>
            <person name="Gomez Garrido J."/>
        </authorList>
    </citation>
    <scope>NUCLEOTIDE SEQUENCE [LARGE SCALE GENOMIC DNA]</scope>
</reference>
<evidence type="ECO:0000313" key="7">
    <source>
        <dbReference type="EMBL" id="CAA3021526.1"/>
    </source>
</evidence>
<comment type="caution">
    <text evidence="7">The sequence shown here is derived from an EMBL/GenBank/DDBJ whole genome shotgun (WGS) entry which is preliminary data.</text>
</comment>
<keyword evidence="1" id="KW-0805">Transcription regulation</keyword>
<dbReference type="Pfam" id="PF02042">
    <property type="entry name" value="RWP-RK"/>
    <property type="match status" value="1"/>
</dbReference>
<dbReference type="EMBL" id="CACTIH010009056">
    <property type="protein sequence ID" value="CAA3021526.1"/>
    <property type="molecule type" value="Genomic_DNA"/>
</dbReference>
<dbReference type="GO" id="GO:0003700">
    <property type="term" value="F:DNA-binding transcription factor activity"/>
    <property type="evidence" value="ECO:0007669"/>
    <property type="project" value="InterPro"/>
</dbReference>
<keyword evidence="2" id="KW-0238">DNA-binding</keyword>
<keyword evidence="8" id="KW-1185">Reference proteome</keyword>
<dbReference type="PROSITE" id="PS51519">
    <property type="entry name" value="RWP_RK"/>
    <property type="match status" value="1"/>
</dbReference>
<dbReference type="Pfam" id="PF22922">
    <property type="entry name" value="GAF_NLP"/>
    <property type="match status" value="1"/>
</dbReference>
<feature type="domain" description="RWP-RK" evidence="6">
    <location>
        <begin position="313"/>
        <end position="397"/>
    </location>
</feature>
<feature type="compositionally biased region" description="Polar residues" evidence="5">
    <location>
        <begin position="464"/>
        <end position="482"/>
    </location>
</feature>
<dbReference type="InterPro" id="IPR055081">
    <property type="entry name" value="NLP1-9_GAF"/>
</dbReference>
<keyword evidence="3" id="KW-0804">Transcription</keyword>
<dbReference type="GO" id="GO:0003677">
    <property type="term" value="F:DNA binding"/>
    <property type="evidence" value="ECO:0007669"/>
    <property type="project" value="UniProtKB-KW"/>
</dbReference>
<protein>
    <recommendedName>
        <fullName evidence="6">RWP-RK domain-containing protein</fullName>
    </recommendedName>
</protein>
<dbReference type="PANTHER" id="PTHR32002">
    <property type="entry name" value="PROTEIN NLP8"/>
    <property type="match status" value="1"/>
</dbReference>
<feature type="region of interest" description="Disordered" evidence="5">
    <location>
        <begin position="463"/>
        <end position="482"/>
    </location>
</feature>
<organism evidence="7 8">
    <name type="scientific">Olea europaea subsp. europaea</name>
    <dbReference type="NCBI Taxonomy" id="158383"/>
    <lineage>
        <taxon>Eukaryota</taxon>
        <taxon>Viridiplantae</taxon>
        <taxon>Streptophyta</taxon>
        <taxon>Embryophyta</taxon>
        <taxon>Tracheophyta</taxon>
        <taxon>Spermatophyta</taxon>
        <taxon>Magnoliopsida</taxon>
        <taxon>eudicotyledons</taxon>
        <taxon>Gunneridae</taxon>
        <taxon>Pentapetalae</taxon>
        <taxon>asterids</taxon>
        <taxon>lamiids</taxon>
        <taxon>Lamiales</taxon>
        <taxon>Oleaceae</taxon>
        <taxon>Oleeae</taxon>
        <taxon>Olea</taxon>
    </lineage>
</organism>
<name>A0A8S0URH3_OLEEU</name>
<proteinExistence type="predicted"/>
<feature type="region of interest" description="Disordered" evidence="5">
    <location>
        <begin position="421"/>
        <end position="453"/>
    </location>
</feature>
<gene>
    <name evidence="7" type="ORF">OLEA9_A012696</name>
</gene>
<feature type="region of interest" description="Disordered" evidence="5">
    <location>
        <begin position="273"/>
        <end position="328"/>
    </location>
</feature>
<evidence type="ECO:0000313" key="8">
    <source>
        <dbReference type="Proteomes" id="UP000594638"/>
    </source>
</evidence>